<keyword evidence="1" id="KW-1133">Transmembrane helix</keyword>
<gene>
    <name evidence="2" type="primary">yabQ</name>
    <name evidence="2" type="ORF">OXPF_35400</name>
</gene>
<keyword evidence="1" id="KW-0472">Membrane</keyword>
<reference evidence="2 3" key="1">
    <citation type="submission" date="2015-09" db="EMBL/GenBank/DDBJ databases">
        <title>Genome sequence of Oxobacter pfennigii DSM 3222.</title>
        <authorList>
            <person name="Poehlein A."/>
            <person name="Bengelsdorf F.R."/>
            <person name="Schiel-Bengelsdorf B."/>
            <person name="Duerre P."/>
            <person name="Daniel R."/>
        </authorList>
    </citation>
    <scope>NUCLEOTIDE SEQUENCE [LARGE SCALE GENOMIC DNA]</scope>
    <source>
        <strain evidence="2 3">DSM 3222</strain>
    </source>
</reference>
<dbReference type="AlphaFoldDB" id="A0A0P8Y819"/>
<dbReference type="OrthoDB" id="1685240at2"/>
<evidence type="ECO:0000256" key="1">
    <source>
        <dbReference type="SAM" id="Phobius"/>
    </source>
</evidence>
<protein>
    <submittedName>
        <fullName evidence="2">Spore protein YabQ</fullName>
    </submittedName>
</protein>
<name>A0A0P8Y819_9CLOT</name>
<feature type="transmembrane region" description="Helical" evidence="1">
    <location>
        <begin position="12"/>
        <end position="29"/>
    </location>
</feature>
<dbReference type="NCBIfam" id="TIGR02893">
    <property type="entry name" value="spore_yabQ"/>
    <property type="match status" value="1"/>
</dbReference>
<dbReference type="STRING" id="36849.OXPF_35400"/>
<dbReference type="RefSeq" id="WP_054876524.1">
    <property type="nucleotide sequence ID" value="NZ_LKET01000051.1"/>
</dbReference>
<dbReference type="Proteomes" id="UP000050326">
    <property type="component" value="Unassembled WGS sequence"/>
</dbReference>
<evidence type="ECO:0000313" key="3">
    <source>
        <dbReference type="Proteomes" id="UP000050326"/>
    </source>
</evidence>
<feature type="transmembrane region" description="Helical" evidence="1">
    <location>
        <begin position="75"/>
        <end position="94"/>
    </location>
</feature>
<keyword evidence="3" id="KW-1185">Reference proteome</keyword>
<comment type="caution">
    <text evidence="2">The sequence shown here is derived from an EMBL/GenBank/DDBJ whole genome shotgun (WGS) entry which is preliminary data.</text>
</comment>
<evidence type="ECO:0000313" key="2">
    <source>
        <dbReference type="EMBL" id="KPU42777.1"/>
    </source>
</evidence>
<dbReference type="Pfam" id="PF09578">
    <property type="entry name" value="Spore_YabQ"/>
    <property type="match status" value="1"/>
</dbReference>
<proteinExistence type="predicted"/>
<feature type="transmembrane region" description="Helical" evidence="1">
    <location>
        <begin position="41"/>
        <end position="63"/>
    </location>
</feature>
<sequence>MISTVEAQFTSLIISVFAGLSVGILFDIYRTINYYARPSKAFLYFMDLLFWVVTASVVFIILLNADFADLRIYTFFGMTLGIVVYIKLFSSYILKFFRFLIYSISKLIRILIITIKLPFKLLYSVAWGPMNYIGTSLIVACKNIYAYAFRIIKKINTKK</sequence>
<dbReference type="EMBL" id="LKET01000051">
    <property type="protein sequence ID" value="KPU42777.1"/>
    <property type="molecule type" value="Genomic_DNA"/>
</dbReference>
<dbReference type="InterPro" id="IPR019074">
    <property type="entry name" value="YabQ"/>
</dbReference>
<feature type="transmembrane region" description="Helical" evidence="1">
    <location>
        <begin position="132"/>
        <end position="152"/>
    </location>
</feature>
<organism evidence="2 3">
    <name type="scientific">Oxobacter pfennigii</name>
    <dbReference type="NCBI Taxonomy" id="36849"/>
    <lineage>
        <taxon>Bacteria</taxon>
        <taxon>Bacillati</taxon>
        <taxon>Bacillota</taxon>
        <taxon>Clostridia</taxon>
        <taxon>Eubacteriales</taxon>
        <taxon>Clostridiaceae</taxon>
        <taxon>Oxobacter</taxon>
    </lineage>
</organism>
<accession>A0A0P8Y819</accession>
<keyword evidence="1" id="KW-0812">Transmembrane</keyword>